<dbReference type="SUPFAM" id="SSF75516">
    <property type="entry name" value="Pheromone-binding domain of LuxR-like quorum-sensing transcription factors"/>
    <property type="match status" value="1"/>
</dbReference>
<accession>A0A154W460</accession>
<dbReference type="Gene3D" id="1.10.10.10">
    <property type="entry name" value="Winged helix-like DNA-binding domain superfamily/Winged helix DNA-binding domain"/>
    <property type="match status" value="1"/>
</dbReference>
<reference evidence="5 6" key="1">
    <citation type="submission" date="2015-12" db="EMBL/GenBank/DDBJ databases">
        <title>Genome sequence of Oceanibaculum pacificum MCCC 1A02656.</title>
        <authorList>
            <person name="Lu L."/>
            <person name="Lai Q."/>
            <person name="Shao Z."/>
            <person name="Qian P."/>
        </authorList>
    </citation>
    <scope>NUCLEOTIDE SEQUENCE [LARGE SCALE GENOMIC DNA]</scope>
    <source>
        <strain evidence="5 6">MCCC 1A02656</strain>
    </source>
</reference>
<evidence type="ECO:0000256" key="3">
    <source>
        <dbReference type="ARBA" id="ARBA00023163"/>
    </source>
</evidence>
<dbReference type="CDD" id="cd06170">
    <property type="entry name" value="LuxR_C_like"/>
    <property type="match status" value="1"/>
</dbReference>
<comment type="caution">
    <text evidence="5">The sequence shown here is derived from an EMBL/GenBank/DDBJ whole genome shotgun (WGS) entry which is preliminary data.</text>
</comment>
<keyword evidence="2" id="KW-0238">DNA-binding</keyword>
<dbReference type="Pfam" id="PF03472">
    <property type="entry name" value="Autoind_bind"/>
    <property type="match status" value="1"/>
</dbReference>
<dbReference type="STRING" id="580166.AUP43_01675"/>
<evidence type="ECO:0000313" key="6">
    <source>
        <dbReference type="Proteomes" id="UP000076400"/>
    </source>
</evidence>
<dbReference type="InterPro" id="IPR036388">
    <property type="entry name" value="WH-like_DNA-bd_sf"/>
</dbReference>
<dbReference type="PANTHER" id="PTHR44688">
    <property type="entry name" value="DNA-BINDING TRANSCRIPTIONAL ACTIVATOR DEVR_DOSR"/>
    <property type="match status" value="1"/>
</dbReference>
<gene>
    <name evidence="5" type="ORF">AUP43_01675</name>
</gene>
<dbReference type="OrthoDB" id="7345476at2"/>
<dbReference type="Gene3D" id="3.30.450.80">
    <property type="entry name" value="Transcription factor LuxR-like, autoinducer-binding domain"/>
    <property type="match status" value="1"/>
</dbReference>
<dbReference type="SMART" id="SM00421">
    <property type="entry name" value="HTH_LUXR"/>
    <property type="match status" value="1"/>
</dbReference>
<dbReference type="RefSeq" id="WP_067555682.1">
    <property type="nucleotide sequence ID" value="NZ_LPXN01000105.1"/>
</dbReference>
<dbReference type="Proteomes" id="UP000076400">
    <property type="component" value="Unassembled WGS sequence"/>
</dbReference>
<dbReference type="InterPro" id="IPR016032">
    <property type="entry name" value="Sig_transdc_resp-reg_C-effctor"/>
</dbReference>
<dbReference type="PRINTS" id="PR00038">
    <property type="entry name" value="HTHLUXR"/>
</dbReference>
<dbReference type="EMBL" id="LPXN01000105">
    <property type="protein sequence ID" value="KZD08338.1"/>
    <property type="molecule type" value="Genomic_DNA"/>
</dbReference>
<evidence type="ECO:0000256" key="2">
    <source>
        <dbReference type="ARBA" id="ARBA00023125"/>
    </source>
</evidence>
<proteinExistence type="predicted"/>
<dbReference type="SUPFAM" id="SSF46894">
    <property type="entry name" value="C-terminal effector domain of the bipartite response regulators"/>
    <property type="match status" value="1"/>
</dbReference>
<dbReference type="PROSITE" id="PS50043">
    <property type="entry name" value="HTH_LUXR_2"/>
    <property type="match status" value="1"/>
</dbReference>
<protein>
    <recommendedName>
        <fullName evidence="4">HTH luxR-type domain-containing protein</fullName>
    </recommendedName>
</protein>
<dbReference type="InterPro" id="IPR000792">
    <property type="entry name" value="Tscrpt_reg_LuxR_C"/>
</dbReference>
<sequence>MDSSLAQKLVELHSLKTVGEFKAQLQGMADLMGFGRIFYVGAKLLPNEHPGPGSFAEIPLILCDYPSDWVRHYQTNELARIDPVIADSNATRLPFAWNVRDYLKREVSDPQRRLLGDSIDVGVDKGLSIPIYGAGGDYGLITFVSAGSEGDFMSLDPTVLQDCTLVANHFHLTLRSKLGTEFLVQEELKLTGREIEVMKWVAAGKTQDEIADILAVSMHTVKFHIYNAHNKLNVFSTPHAIAKLVYLGVLEPGGITGNKTHRMV</sequence>
<dbReference type="GO" id="GO:0003677">
    <property type="term" value="F:DNA binding"/>
    <property type="evidence" value="ECO:0007669"/>
    <property type="project" value="UniProtKB-KW"/>
</dbReference>
<dbReference type="Pfam" id="PF00196">
    <property type="entry name" value="GerE"/>
    <property type="match status" value="1"/>
</dbReference>
<name>A0A154W460_9PROT</name>
<dbReference type="AlphaFoldDB" id="A0A154W460"/>
<dbReference type="InterPro" id="IPR005143">
    <property type="entry name" value="TF_LuxR_autoind-bd_dom"/>
</dbReference>
<evidence type="ECO:0000259" key="4">
    <source>
        <dbReference type="PROSITE" id="PS50043"/>
    </source>
</evidence>
<evidence type="ECO:0000313" key="5">
    <source>
        <dbReference type="EMBL" id="KZD08338.1"/>
    </source>
</evidence>
<keyword evidence="1" id="KW-0805">Transcription regulation</keyword>
<dbReference type="InterPro" id="IPR036693">
    <property type="entry name" value="TF_LuxR_autoind-bd_dom_sf"/>
</dbReference>
<feature type="domain" description="HTH luxR-type" evidence="4">
    <location>
        <begin position="183"/>
        <end position="248"/>
    </location>
</feature>
<evidence type="ECO:0000256" key="1">
    <source>
        <dbReference type="ARBA" id="ARBA00023015"/>
    </source>
</evidence>
<keyword evidence="6" id="KW-1185">Reference proteome</keyword>
<organism evidence="5 6">
    <name type="scientific">Oceanibaculum pacificum</name>
    <dbReference type="NCBI Taxonomy" id="580166"/>
    <lineage>
        <taxon>Bacteria</taxon>
        <taxon>Pseudomonadati</taxon>
        <taxon>Pseudomonadota</taxon>
        <taxon>Alphaproteobacteria</taxon>
        <taxon>Rhodospirillales</taxon>
        <taxon>Oceanibaculaceae</taxon>
        <taxon>Oceanibaculum</taxon>
    </lineage>
</organism>
<dbReference type="GO" id="GO:0006355">
    <property type="term" value="P:regulation of DNA-templated transcription"/>
    <property type="evidence" value="ECO:0007669"/>
    <property type="project" value="InterPro"/>
</dbReference>
<keyword evidence="3" id="KW-0804">Transcription</keyword>
<dbReference type="PANTHER" id="PTHR44688:SF16">
    <property type="entry name" value="DNA-BINDING TRANSCRIPTIONAL ACTIVATOR DEVR_DOSR"/>
    <property type="match status" value="1"/>
</dbReference>